<keyword evidence="3" id="KW-1185">Reference proteome</keyword>
<evidence type="ECO:0000259" key="1">
    <source>
        <dbReference type="PROSITE" id="PS50041"/>
    </source>
</evidence>
<feature type="domain" description="C-type lectin" evidence="1">
    <location>
        <begin position="107"/>
        <end position="197"/>
    </location>
</feature>
<dbReference type="PANTHER" id="PTHR22803">
    <property type="entry name" value="MANNOSE, PHOSPHOLIPASE, LECTIN RECEPTOR RELATED"/>
    <property type="match status" value="1"/>
</dbReference>
<feature type="domain" description="C-type lectin" evidence="1">
    <location>
        <begin position="278"/>
        <end position="376"/>
    </location>
</feature>
<dbReference type="PROSITE" id="PS50041">
    <property type="entry name" value="C_TYPE_LECTIN_2"/>
    <property type="match status" value="2"/>
</dbReference>
<dbReference type="Pfam" id="PF00059">
    <property type="entry name" value="Lectin_C"/>
    <property type="match status" value="2"/>
</dbReference>
<dbReference type="InterPro" id="IPR016186">
    <property type="entry name" value="C-type_lectin-like/link_sf"/>
</dbReference>
<dbReference type="InterPro" id="IPR001304">
    <property type="entry name" value="C-type_lectin-like"/>
</dbReference>
<dbReference type="AlphaFoldDB" id="A0AAW0PK17"/>
<evidence type="ECO:0000313" key="2">
    <source>
        <dbReference type="EMBL" id="KAK7929039.1"/>
    </source>
</evidence>
<dbReference type="CDD" id="cd00037">
    <property type="entry name" value="CLECT"/>
    <property type="match status" value="2"/>
</dbReference>
<sequence>MQEVSKPIEKFDNYLTEAAEDVTEEQVVEADVKAPKPEVGVARGKMSLSNLPHSRFLPSLQTPPITPNSSHHSKLVFLTPDSSHHSKLLPSLQTPRFNFCPSGWFFHGSQCFLYVSNPMSWFSAEEHCNSLGGHLASVTNPTEYSFLQQMLQTAGQSYAWLGGFYLQDRWLWIDRQGMYYTNWYFQNSGYDCMYMYSTTVPVEVTVQEEVSKVSVPDGEVLTKVDAEEATVASVPVAPVKTMKAGFKSSPSLLSNALPPSPVVQGVSNTNCPEGWHQYNEGCYLMVNMSYSWNNADAMCQSLGANLASAHNLWEYSFLKQLTWRSGFLTAWIGGYRFQGFWKWDDGSAFDYNNWYYLQSSSYDCVFLNSPDPEVGRVSVVTSCTLSSAPLDSPTAKELI</sequence>
<dbReference type="SUPFAM" id="SSF56436">
    <property type="entry name" value="C-type lectin-like"/>
    <property type="match status" value="2"/>
</dbReference>
<protein>
    <recommendedName>
        <fullName evidence="1">C-type lectin domain-containing protein</fullName>
    </recommendedName>
</protein>
<dbReference type="InterPro" id="IPR050111">
    <property type="entry name" value="C-type_lectin/snaclec_domain"/>
</dbReference>
<comment type="caution">
    <text evidence="2">The sequence shown here is derived from an EMBL/GenBank/DDBJ whole genome shotgun (WGS) entry which is preliminary data.</text>
</comment>
<evidence type="ECO:0000313" key="3">
    <source>
        <dbReference type="Proteomes" id="UP001460270"/>
    </source>
</evidence>
<gene>
    <name evidence="2" type="ORF">WMY93_005434</name>
</gene>
<dbReference type="InterPro" id="IPR016187">
    <property type="entry name" value="CTDL_fold"/>
</dbReference>
<dbReference type="Proteomes" id="UP001460270">
    <property type="component" value="Unassembled WGS sequence"/>
</dbReference>
<reference evidence="3" key="1">
    <citation type="submission" date="2024-04" db="EMBL/GenBank/DDBJ databases">
        <title>Salinicola lusitanus LLJ914,a marine bacterium isolated from the Okinawa Trough.</title>
        <authorList>
            <person name="Li J."/>
        </authorList>
    </citation>
    <scope>NUCLEOTIDE SEQUENCE [LARGE SCALE GENOMIC DNA]</scope>
</reference>
<dbReference type="SMART" id="SM00034">
    <property type="entry name" value="CLECT"/>
    <property type="match status" value="2"/>
</dbReference>
<proteinExistence type="predicted"/>
<name>A0AAW0PK17_9GOBI</name>
<accession>A0AAW0PK17</accession>
<dbReference type="Gene3D" id="3.10.100.10">
    <property type="entry name" value="Mannose-Binding Protein A, subunit A"/>
    <property type="match status" value="2"/>
</dbReference>
<organism evidence="2 3">
    <name type="scientific">Mugilogobius chulae</name>
    <name type="common">yellowstripe goby</name>
    <dbReference type="NCBI Taxonomy" id="88201"/>
    <lineage>
        <taxon>Eukaryota</taxon>
        <taxon>Metazoa</taxon>
        <taxon>Chordata</taxon>
        <taxon>Craniata</taxon>
        <taxon>Vertebrata</taxon>
        <taxon>Euteleostomi</taxon>
        <taxon>Actinopterygii</taxon>
        <taxon>Neopterygii</taxon>
        <taxon>Teleostei</taxon>
        <taxon>Neoteleostei</taxon>
        <taxon>Acanthomorphata</taxon>
        <taxon>Gobiaria</taxon>
        <taxon>Gobiiformes</taxon>
        <taxon>Gobioidei</taxon>
        <taxon>Gobiidae</taxon>
        <taxon>Gobionellinae</taxon>
        <taxon>Mugilogobius</taxon>
    </lineage>
</organism>
<dbReference type="EMBL" id="JBBPFD010000004">
    <property type="protein sequence ID" value="KAK7929039.1"/>
    <property type="molecule type" value="Genomic_DNA"/>
</dbReference>